<dbReference type="Gene3D" id="3.40.1620.10">
    <property type="entry name" value="YefM-like domain"/>
    <property type="match status" value="1"/>
</dbReference>
<dbReference type="PANTHER" id="PTHR35377">
    <property type="entry name" value="ANTITOXIN VAPB49-RELATED-RELATED"/>
    <property type="match status" value="1"/>
</dbReference>
<evidence type="ECO:0000256" key="2">
    <source>
        <dbReference type="RuleBase" id="RU362080"/>
    </source>
</evidence>
<comment type="similarity">
    <text evidence="1 2">Belongs to the phD/YefM antitoxin family.</text>
</comment>
<name>A0AAJ1WZW8_9HYPH</name>
<dbReference type="Pfam" id="PF02604">
    <property type="entry name" value="PhdYeFM_antitox"/>
    <property type="match status" value="1"/>
</dbReference>
<dbReference type="AlphaFoldDB" id="A0AAJ1WZW8"/>
<sequence>MSTINLAEAKAHLSALVDRVEDGDTITITRRGKAVARLAPAVTTFRPVDAEALRAITATMPVQPHGASRFVREMRDDERY</sequence>
<dbReference type="SUPFAM" id="SSF143120">
    <property type="entry name" value="YefM-like"/>
    <property type="match status" value="1"/>
</dbReference>
<dbReference type="InterPro" id="IPR051416">
    <property type="entry name" value="phD-YefM_TA_antitoxins"/>
</dbReference>
<comment type="function">
    <text evidence="2">Antitoxin component of a type II toxin-antitoxin (TA) system.</text>
</comment>
<dbReference type="InterPro" id="IPR036165">
    <property type="entry name" value="YefM-like_sf"/>
</dbReference>
<evidence type="ECO:0000313" key="3">
    <source>
        <dbReference type="EMBL" id="MDQ0547450.1"/>
    </source>
</evidence>
<dbReference type="NCBIfam" id="TIGR01552">
    <property type="entry name" value="phd_fam"/>
    <property type="match status" value="1"/>
</dbReference>
<gene>
    <name evidence="3" type="ORF">QO001_006409</name>
</gene>
<dbReference type="Proteomes" id="UP001223420">
    <property type="component" value="Unassembled WGS sequence"/>
</dbReference>
<dbReference type="EMBL" id="JAUSWL010000026">
    <property type="protein sequence ID" value="MDQ0547450.1"/>
    <property type="molecule type" value="Genomic_DNA"/>
</dbReference>
<accession>A0AAJ1WZW8</accession>
<comment type="caution">
    <text evidence="3">The sequence shown here is derived from an EMBL/GenBank/DDBJ whole genome shotgun (WGS) entry which is preliminary data.</text>
</comment>
<evidence type="ECO:0000313" key="4">
    <source>
        <dbReference type="Proteomes" id="UP001223420"/>
    </source>
</evidence>
<protein>
    <recommendedName>
        <fullName evidence="2">Antitoxin</fullName>
    </recommendedName>
</protein>
<evidence type="ECO:0000256" key="1">
    <source>
        <dbReference type="ARBA" id="ARBA00009981"/>
    </source>
</evidence>
<dbReference type="RefSeq" id="WP_230368405.1">
    <property type="nucleotide sequence ID" value="NZ_JAJALK010000029.1"/>
</dbReference>
<dbReference type="InterPro" id="IPR006442">
    <property type="entry name" value="Antitoxin_Phd/YefM"/>
</dbReference>
<reference evidence="3" key="1">
    <citation type="submission" date="2023-07" db="EMBL/GenBank/DDBJ databases">
        <title>Genomic Encyclopedia of Type Strains, Phase IV (KMG-IV): sequencing the most valuable type-strain genomes for metagenomic binning, comparative biology and taxonomic classification.</title>
        <authorList>
            <person name="Goeker M."/>
        </authorList>
    </citation>
    <scope>NUCLEOTIDE SEQUENCE</scope>
    <source>
        <strain evidence="3">DSM 19569</strain>
    </source>
</reference>
<proteinExistence type="inferred from homology"/>
<organism evidence="3 4">
    <name type="scientific">Methylobacterium brachiatum</name>
    <dbReference type="NCBI Taxonomy" id="269660"/>
    <lineage>
        <taxon>Bacteria</taxon>
        <taxon>Pseudomonadati</taxon>
        <taxon>Pseudomonadota</taxon>
        <taxon>Alphaproteobacteria</taxon>
        <taxon>Hyphomicrobiales</taxon>
        <taxon>Methylobacteriaceae</taxon>
        <taxon>Methylobacterium</taxon>
    </lineage>
</organism>